<evidence type="ECO:0000256" key="9">
    <source>
        <dbReference type="ARBA" id="ARBA00022679"/>
    </source>
</evidence>
<comment type="pathway">
    <text evidence="2 18">Fermentation; pyruvate fermentation; formate from pyruvate: step 1/1.</text>
</comment>
<dbReference type="PANTHER" id="PTHR30191">
    <property type="entry name" value="FORMATE ACETYLTRANSFERASE"/>
    <property type="match status" value="1"/>
</dbReference>
<keyword evidence="11 18" id="KW-0119">Carbohydrate metabolism</keyword>
<dbReference type="InterPro" id="IPR019777">
    <property type="entry name" value="Form_AcTrfase_GR_CS"/>
</dbReference>
<evidence type="ECO:0000256" key="6">
    <source>
        <dbReference type="ARBA" id="ARBA00013897"/>
    </source>
</evidence>
<dbReference type="Pfam" id="PF01228">
    <property type="entry name" value="Gly_radical"/>
    <property type="match status" value="1"/>
</dbReference>
<dbReference type="AlphaFoldDB" id="A0A084AER5"/>
<evidence type="ECO:0000259" key="19">
    <source>
        <dbReference type="PROSITE" id="PS51149"/>
    </source>
</evidence>
<evidence type="ECO:0000256" key="15">
    <source>
        <dbReference type="PIRSR" id="PIRSR000379-1"/>
    </source>
</evidence>
<dbReference type="NCBIfam" id="TIGR01255">
    <property type="entry name" value="pyr_form_ly_1"/>
    <property type="match status" value="1"/>
</dbReference>
<evidence type="ECO:0000256" key="18">
    <source>
        <dbReference type="RuleBase" id="RU368075"/>
    </source>
</evidence>
<evidence type="ECO:0000313" key="21">
    <source>
        <dbReference type="EMBL" id="KEY63794.1"/>
    </source>
</evidence>
<comment type="caution">
    <text evidence="21">The sequence shown here is derived from an EMBL/GenBank/DDBJ whole genome shotgun (WGS) entry which is preliminary data.</text>
</comment>
<evidence type="ECO:0000256" key="10">
    <source>
        <dbReference type="ARBA" id="ARBA00022818"/>
    </source>
</evidence>
<name>A0A084AER5_LACLC</name>
<comment type="subunit">
    <text evidence="4 18">Homodimer.</text>
</comment>
<comment type="similarity">
    <text evidence="3 18">Belongs to the glycyl radical enzyme (GRE) family. PFL subfamily.</text>
</comment>
<feature type="active site" description="Cysteine radical intermediate" evidence="15">
    <location>
        <position position="417"/>
    </location>
</feature>
<dbReference type="PANTHER" id="PTHR30191:SF8">
    <property type="entry name" value="FORMATE ACETYLTRANSFERASE"/>
    <property type="match status" value="1"/>
</dbReference>
<dbReference type="GO" id="GO:0016829">
    <property type="term" value="F:lyase activity"/>
    <property type="evidence" value="ECO:0007669"/>
    <property type="project" value="UniProtKB-KW"/>
</dbReference>
<dbReference type="PIRSF" id="PIRSF000379">
    <property type="entry name" value="For_Ac_trans_1"/>
    <property type="match status" value="1"/>
</dbReference>
<dbReference type="EMBL" id="AZSI01000001">
    <property type="protein sequence ID" value="KEY63794.1"/>
    <property type="molecule type" value="Genomic_DNA"/>
</dbReference>
<proteinExistence type="inferred from homology"/>
<evidence type="ECO:0000313" key="22">
    <source>
        <dbReference type="Proteomes" id="UP000028401"/>
    </source>
</evidence>
<dbReference type="SUPFAM" id="SSF51998">
    <property type="entry name" value="PFL-like glycyl radical enzymes"/>
    <property type="match status" value="1"/>
</dbReference>
<evidence type="ECO:0000256" key="11">
    <source>
        <dbReference type="ARBA" id="ARBA00023277"/>
    </source>
</evidence>
<organism evidence="21 22">
    <name type="scientific">Lactococcus cremoris subsp. cremoris GE214</name>
    <dbReference type="NCBI Taxonomy" id="1415168"/>
    <lineage>
        <taxon>Bacteria</taxon>
        <taxon>Bacillati</taxon>
        <taxon>Bacillota</taxon>
        <taxon>Bacilli</taxon>
        <taxon>Lactobacillales</taxon>
        <taxon>Streptococcaceae</taxon>
        <taxon>Lactococcus</taxon>
        <taxon>Lactococcus cremoris subsp. cremoris</taxon>
    </lineage>
</organism>
<dbReference type="RefSeq" id="WP_042747513.1">
    <property type="nucleotide sequence ID" value="NZ_AZSI01000001.1"/>
</dbReference>
<evidence type="ECO:0000256" key="5">
    <source>
        <dbReference type="ARBA" id="ARBA00013214"/>
    </source>
</evidence>
<evidence type="ECO:0000256" key="14">
    <source>
        <dbReference type="ARBA" id="ARBA00049029"/>
    </source>
</evidence>
<sequence length="787" mass="89127">MKTEVTENIFEQAWDGFKGTNWRDKASVTRFVQENYKPYDGDESFLAGPTERTLKVKKIIEDTKNHYEEVGFPFDTDRVTSIDKIPAGYIDANDKELELIYGMQNSELFRLNFMPRGGLRVAEKILTEHGLSVDPGLHDVLSQTMTSVNDGIFRAYTSAIRKARHAHTVTGLPDAYSRGRIIGVYARLALYGADYLMKEKAKEWDAITEINDDNIRLKEEINMQYQALQEVVNFGALYGLDVSRPAMNVKEAIQWVNIAYMAVCRVINGAATSLGRVPIVLDIFAERDLARGTFTEQEIQEFVDDFVLKLRTMKFARAAAYDELYSGDPTFITTSMAGMGNDGRHRVTKMDYRFLNTLDTIGNAPEPNLTVLWDSKLPYSFKRYSMSMSHKHSSIQYEGVETMAKDGYGEMSCISCCVSPLDPENEEGRHNLQYFGARVNVLKAMLTGLNGGYDDVHKDYKVFDIEPVRDEILDYDTVMENFDKSFNWLTDTYVDAMNIIHYMTDKYNYEAVQMAFLPTKVRANMGFGICGFANTVDSLSAIKYAKVKTLRDENGYIYDYEVEGDFPRYGEDDDRADDIAKLVMKMYHEKLASHKLYKNAEATVSLLTITSNVAYSKQTGNSPVHKGVFLNEDGTVNKSKLEFFSPGANPSNKAKGGWLQNLRSLAKLEFKDANDGISLTTQVSPRALGKTRDEQVDNLVQILDGYFTPGALINGTEFAGQHVNLNVMDLKDVYDKIMRGEDVIVRISGYCVNTKYLTPEQKQELTERVFHEVLSNDDEEVMHTSNI</sequence>
<dbReference type="InterPro" id="IPR001150">
    <property type="entry name" value="Gly_radical"/>
</dbReference>
<dbReference type="InterPro" id="IPR050244">
    <property type="entry name" value="Auton_GlycylRad_Cofactor"/>
</dbReference>
<feature type="modified residue" description="Glycine radical" evidence="16 17">
    <location>
        <position position="749"/>
    </location>
</feature>
<keyword evidence="10 16" id="KW-0556">Organic radical</keyword>
<dbReference type="PROSITE" id="PS00850">
    <property type="entry name" value="GLY_RADICAL_1"/>
    <property type="match status" value="1"/>
</dbReference>
<feature type="active site" description="S-acetylcysteine intermediate" evidence="15">
    <location>
        <position position="416"/>
    </location>
</feature>
<gene>
    <name evidence="21" type="ORF">U725_00013</name>
</gene>
<dbReference type="FunFam" id="3.20.70.20:FF:000011">
    <property type="entry name" value="Formate acetyltransferase"/>
    <property type="match status" value="1"/>
</dbReference>
<dbReference type="EC" id="2.3.1.54" evidence="5 18"/>
<feature type="domain" description="Glycine radical" evidence="19">
    <location>
        <begin position="645"/>
        <end position="774"/>
    </location>
</feature>
<dbReference type="PROSITE" id="PS51554">
    <property type="entry name" value="PFL"/>
    <property type="match status" value="1"/>
</dbReference>
<keyword evidence="21" id="KW-0670">Pyruvate</keyword>
<dbReference type="InterPro" id="IPR005949">
    <property type="entry name" value="Form_AcTrfase"/>
</dbReference>
<evidence type="ECO:0000256" key="2">
    <source>
        <dbReference type="ARBA" id="ARBA00004809"/>
    </source>
</evidence>
<dbReference type="Pfam" id="PF02901">
    <property type="entry name" value="PFL-like"/>
    <property type="match status" value="1"/>
</dbReference>
<evidence type="ECO:0000256" key="17">
    <source>
        <dbReference type="PROSITE-ProRule" id="PRU00493"/>
    </source>
</evidence>
<comment type="subcellular location">
    <subcellularLocation>
        <location evidence="1 18">Cytoplasm</location>
    </subcellularLocation>
</comment>
<dbReference type="PATRIC" id="fig|1415168.3.peg.15"/>
<protein>
    <recommendedName>
        <fullName evidence="6 18">Formate acetyltransferase</fullName>
        <ecNumber evidence="5 18">2.3.1.54</ecNumber>
    </recommendedName>
    <alternativeName>
        <fullName evidence="13 18">Pyruvate formate-lyase</fullName>
    </alternativeName>
</protein>
<keyword evidence="7 18" id="KW-0963">Cytoplasm</keyword>
<keyword evidence="9 18" id="KW-0808">Transferase</keyword>
<comment type="catalytic activity">
    <reaction evidence="14 18">
        <text>formate + acetyl-CoA = pyruvate + CoA</text>
        <dbReference type="Rhea" id="RHEA:11844"/>
        <dbReference type="ChEBI" id="CHEBI:15361"/>
        <dbReference type="ChEBI" id="CHEBI:15740"/>
        <dbReference type="ChEBI" id="CHEBI:57287"/>
        <dbReference type="ChEBI" id="CHEBI:57288"/>
        <dbReference type="EC" id="2.3.1.54"/>
    </reaction>
</comment>
<dbReference type="UniPathway" id="UPA00920">
    <property type="reaction ID" value="UER00891"/>
</dbReference>
<evidence type="ECO:0000256" key="13">
    <source>
        <dbReference type="ARBA" id="ARBA00031063"/>
    </source>
</evidence>
<evidence type="ECO:0000256" key="4">
    <source>
        <dbReference type="ARBA" id="ARBA00011738"/>
    </source>
</evidence>
<dbReference type="Proteomes" id="UP000028401">
    <property type="component" value="Unassembled WGS sequence"/>
</dbReference>
<dbReference type="InterPro" id="IPR004184">
    <property type="entry name" value="PFL_dom"/>
</dbReference>
<evidence type="ECO:0000256" key="3">
    <source>
        <dbReference type="ARBA" id="ARBA00008375"/>
    </source>
</evidence>
<keyword evidence="12 18" id="KW-0012">Acyltransferase</keyword>
<dbReference type="Gene3D" id="3.20.70.20">
    <property type="match status" value="1"/>
</dbReference>
<evidence type="ECO:0000256" key="16">
    <source>
        <dbReference type="PIRSR" id="PIRSR000379-2"/>
    </source>
</evidence>
<evidence type="ECO:0000259" key="20">
    <source>
        <dbReference type="PROSITE" id="PS51554"/>
    </source>
</evidence>
<feature type="domain" description="PFL" evidence="20">
    <location>
        <begin position="8"/>
        <end position="629"/>
    </location>
</feature>
<keyword evidence="8 18" id="KW-0313">Glucose metabolism</keyword>
<keyword evidence="21" id="KW-0456">Lyase</keyword>
<reference evidence="21 22" key="1">
    <citation type="submission" date="2014-06" db="EMBL/GenBank/DDBJ databases">
        <title>Draft genome sequence of the putrescine producing strain Lactococcus lactis subsp cremoris GE214.</title>
        <authorList>
            <person name="Ladero V."/>
            <person name="Linares D.M."/>
            <person name="del Rio B."/>
            <person name="Mayo B."/>
            <person name="Martin M.C."/>
            <person name="Fernandez M."/>
            <person name="Alvarez M.A."/>
        </authorList>
    </citation>
    <scope>NUCLEOTIDE SEQUENCE [LARGE SCALE GENOMIC DNA]</scope>
    <source>
        <strain evidence="21 22">GE214</strain>
    </source>
</reference>
<accession>A0A084AER5</accession>
<dbReference type="GO" id="GO:0005829">
    <property type="term" value="C:cytosol"/>
    <property type="evidence" value="ECO:0007669"/>
    <property type="project" value="TreeGrafter"/>
</dbReference>
<dbReference type="PROSITE" id="PS51149">
    <property type="entry name" value="GLY_RADICAL_2"/>
    <property type="match status" value="1"/>
</dbReference>
<evidence type="ECO:0000256" key="1">
    <source>
        <dbReference type="ARBA" id="ARBA00004496"/>
    </source>
</evidence>
<dbReference type="GO" id="GO:0008861">
    <property type="term" value="F:formate C-acetyltransferase activity"/>
    <property type="evidence" value="ECO:0007669"/>
    <property type="project" value="UniProtKB-UniRule"/>
</dbReference>
<evidence type="ECO:0000256" key="8">
    <source>
        <dbReference type="ARBA" id="ARBA00022526"/>
    </source>
</evidence>
<evidence type="ECO:0000256" key="12">
    <source>
        <dbReference type="ARBA" id="ARBA00023315"/>
    </source>
</evidence>
<evidence type="ECO:0000256" key="7">
    <source>
        <dbReference type="ARBA" id="ARBA00022490"/>
    </source>
</evidence>
<dbReference type="GO" id="GO:0006006">
    <property type="term" value="P:glucose metabolic process"/>
    <property type="evidence" value="ECO:0007669"/>
    <property type="project" value="UniProtKB-UniRule"/>
</dbReference>